<comment type="caution">
    <text evidence="2">The sequence shown here is derived from an EMBL/GenBank/DDBJ whole genome shotgun (WGS) entry which is preliminary data.</text>
</comment>
<protein>
    <submittedName>
        <fullName evidence="2">40S ribosomal protein S17-like</fullName>
    </submittedName>
</protein>
<dbReference type="KEGG" id="qsa:O6P43_006000"/>
<sequence length="162" mass="18206">MIKQDLDNIPLPTKLLLRDYYSTVPCHIQPTPPPKHHTAEGENSYTELTTTSQPPTGNKESQPGLLPRLTRRAGVFGFKRVRFVVSLSSFRKKSVSAVWTSCSTSQLSKTNEIKVDKETMDMFYALQMSDFPGLVQVDLVAMPQSIIGFGRHSTVGETDRRY</sequence>
<evidence type="ECO:0000313" key="2">
    <source>
        <dbReference type="EMBL" id="KAJ7976183.1"/>
    </source>
</evidence>
<proteinExistence type="predicted"/>
<organism evidence="2 3">
    <name type="scientific">Quillaja saponaria</name>
    <name type="common">Soap bark tree</name>
    <dbReference type="NCBI Taxonomy" id="32244"/>
    <lineage>
        <taxon>Eukaryota</taxon>
        <taxon>Viridiplantae</taxon>
        <taxon>Streptophyta</taxon>
        <taxon>Embryophyta</taxon>
        <taxon>Tracheophyta</taxon>
        <taxon>Spermatophyta</taxon>
        <taxon>Magnoliopsida</taxon>
        <taxon>eudicotyledons</taxon>
        <taxon>Gunneridae</taxon>
        <taxon>Pentapetalae</taxon>
        <taxon>rosids</taxon>
        <taxon>fabids</taxon>
        <taxon>Fabales</taxon>
        <taxon>Quillajaceae</taxon>
        <taxon>Quillaja</taxon>
    </lineage>
</organism>
<name>A0AAD7Q7B0_QUISA</name>
<gene>
    <name evidence="2" type="ORF">O6P43_006000</name>
</gene>
<accession>A0AAD7Q7B0</accession>
<dbReference type="EMBL" id="JARAOO010000003">
    <property type="protein sequence ID" value="KAJ7976183.1"/>
    <property type="molecule type" value="Genomic_DNA"/>
</dbReference>
<feature type="region of interest" description="Disordered" evidence="1">
    <location>
        <begin position="28"/>
        <end position="65"/>
    </location>
</feature>
<feature type="compositionally biased region" description="Polar residues" evidence="1">
    <location>
        <begin position="41"/>
        <end position="61"/>
    </location>
</feature>
<keyword evidence="2" id="KW-0689">Ribosomal protein</keyword>
<evidence type="ECO:0000256" key="1">
    <source>
        <dbReference type="SAM" id="MobiDB-lite"/>
    </source>
</evidence>
<reference evidence="2" key="1">
    <citation type="journal article" date="2023" name="Science">
        <title>Elucidation of the pathway for biosynthesis of saponin adjuvants from the soapbark tree.</title>
        <authorList>
            <person name="Reed J."/>
            <person name="Orme A."/>
            <person name="El-Demerdash A."/>
            <person name="Owen C."/>
            <person name="Martin L.B.B."/>
            <person name="Misra R.C."/>
            <person name="Kikuchi S."/>
            <person name="Rejzek M."/>
            <person name="Martin A.C."/>
            <person name="Harkess A."/>
            <person name="Leebens-Mack J."/>
            <person name="Louveau T."/>
            <person name="Stephenson M.J."/>
            <person name="Osbourn A."/>
        </authorList>
    </citation>
    <scope>NUCLEOTIDE SEQUENCE</scope>
    <source>
        <strain evidence="2">S10</strain>
    </source>
</reference>
<keyword evidence="3" id="KW-1185">Reference proteome</keyword>
<dbReference type="GO" id="GO:0005840">
    <property type="term" value="C:ribosome"/>
    <property type="evidence" value="ECO:0007669"/>
    <property type="project" value="UniProtKB-KW"/>
</dbReference>
<dbReference type="Proteomes" id="UP001163823">
    <property type="component" value="Chromosome 3"/>
</dbReference>
<dbReference type="AlphaFoldDB" id="A0AAD7Q7B0"/>
<evidence type="ECO:0000313" key="3">
    <source>
        <dbReference type="Proteomes" id="UP001163823"/>
    </source>
</evidence>
<keyword evidence="2" id="KW-0687">Ribonucleoprotein</keyword>